<protein>
    <submittedName>
        <fullName evidence="3">SAVED domain-containing protein</fullName>
    </submittedName>
</protein>
<dbReference type="Pfam" id="PF18145">
    <property type="entry name" value="SAVED"/>
    <property type="match status" value="1"/>
</dbReference>
<keyword evidence="1" id="KW-0812">Transmembrane</keyword>
<evidence type="ECO:0000259" key="2">
    <source>
        <dbReference type="Pfam" id="PF18145"/>
    </source>
</evidence>
<proteinExistence type="predicted"/>
<keyword evidence="1" id="KW-1133">Transmembrane helix</keyword>
<feature type="transmembrane region" description="Helical" evidence="1">
    <location>
        <begin position="30"/>
        <end position="50"/>
    </location>
</feature>
<name>A0AAJ2L1A4_ALKPS</name>
<feature type="domain" description="SMODS-associated and fused to various effectors" evidence="2">
    <location>
        <begin position="150"/>
        <end position="341"/>
    </location>
</feature>
<feature type="transmembrane region" description="Helical" evidence="1">
    <location>
        <begin position="6"/>
        <end position="23"/>
    </location>
</feature>
<comment type="caution">
    <text evidence="3">The sequence shown here is derived from an EMBL/GenBank/DDBJ whole genome shotgun (WGS) entry which is preliminary data.</text>
</comment>
<dbReference type="AlphaFoldDB" id="A0AAJ2L1A4"/>
<dbReference type="Proteomes" id="UP001285636">
    <property type="component" value="Unassembled WGS sequence"/>
</dbReference>
<gene>
    <name evidence="3" type="ORF">RYX45_06420</name>
</gene>
<sequence length="364" mass="41948">MSILLFSILALIAGLGILIYQFLKKQVELGFAATFMATGLSLVVSSFGTFSERVISALLNAENSVNTMQFITGVVLIFVGIWMSLYVTNKLTILNLLGVKERRIEEHRSDVKLNQFEFKEREVDLSIYPKKEMNKERFQDAKESIELALHSFHAETKNVKKGYTGTAPIPLTAYAGYCYKGAPTTEFFEYNISLNKFEKLKKSREWVLNNHWPKLNRIQLHSELIEQSQDVVIGISTSYKIQDHHVKQFKAPFVHLTTDKPQPNSIKYEAQLKAYVEEIQNLLFELGQRENIKRIHLVMSSQSCLAFELGKKFTTNTYMKQLTVYHFKTNQEPVYPWGITFNNEGVFFVDCKNVEVGEYDQTYV</sequence>
<dbReference type="NCBIfam" id="NF033611">
    <property type="entry name" value="SAVED"/>
    <property type="match status" value="1"/>
</dbReference>
<feature type="transmembrane region" description="Helical" evidence="1">
    <location>
        <begin position="70"/>
        <end position="88"/>
    </location>
</feature>
<evidence type="ECO:0000313" key="3">
    <source>
        <dbReference type="EMBL" id="MDV2884805.1"/>
    </source>
</evidence>
<organism evidence="3 4">
    <name type="scientific">Alkalihalophilus pseudofirmus</name>
    <name type="common">Bacillus pseudofirmus</name>
    <dbReference type="NCBI Taxonomy" id="79885"/>
    <lineage>
        <taxon>Bacteria</taxon>
        <taxon>Bacillati</taxon>
        <taxon>Bacillota</taxon>
        <taxon>Bacilli</taxon>
        <taxon>Bacillales</taxon>
        <taxon>Bacillaceae</taxon>
        <taxon>Alkalihalophilus</taxon>
    </lineage>
</organism>
<reference evidence="3" key="1">
    <citation type="submission" date="2023-10" db="EMBL/GenBank/DDBJ databases">
        <title>Screening of Alkalihalophilus pseudofirmusBZ-TG-HK211 and Its Alleviation of Salt Stress on Rapeseed Growth.</title>
        <authorList>
            <person name="Zhao B."/>
            <person name="Guo T."/>
        </authorList>
    </citation>
    <scope>NUCLEOTIDE SEQUENCE</scope>
    <source>
        <strain evidence="3">BZ-TG-HK211</strain>
    </source>
</reference>
<accession>A0AAJ2L1A4</accession>
<keyword evidence="1" id="KW-0472">Membrane</keyword>
<dbReference type="EMBL" id="JAWJAY010000001">
    <property type="protein sequence ID" value="MDV2884805.1"/>
    <property type="molecule type" value="Genomic_DNA"/>
</dbReference>
<evidence type="ECO:0000313" key="4">
    <source>
        <dbReference type="Proteomes" id="UP001285636"/>
    </source>
</evidence>
<dbReference type="RefSeq" id="WP_323466250.1">
    <property type="nucleotide sequence ID" value="NZ_CP144224.1"/>
</dbReference>
<dbReference type="InterPro" id="IPR040836">
    <property type="entry name" value="SAVED"/>
</dbReference>
<evidence type="ECO:0000256" key="1">
    <source>
        <dbReference type="SAM" id="Phobius"/>
    </source>
</evidence>